<evidence type="ECO:0000313" key="1">
    <source>
        <dbReference type="EMBL" id="CCO45135.1"/>
    </source>
</evidence>
<reference evidence="1 2" key="1">
    <citation type="journal article" date="2013" name="ISME J.">
        <title>Comparative genomics of pathogenic lineages of Vibrio nigripulchritudo identifies virulence-associated traits.</title>
        <authorList>
            <person name="Goudenege D."/>
            <person name="Labreuche Y."/>
            <person name="Krin E."/>
            <person name="Ansquer D."/>
            <person name="Mangenot S."/>
            <person name="Calteau A."/>
            <person name="Medigue C."/>
            <person name="Mazel D."/>
            <person name="Polz M.F."/>
            <person name="Le Roux F."/>
        </authorList>
    </citation>
    <scope>NUCLEOTIDE SEQUENCE [LARGE SCALE GENOMIC DNA]</scope>
    <source>
        <strain evidence="1 2">SOn1</strain>
    </source>
</reference>
<dbReference type="EMBL" id="CAOF01000045">
    <property type="protein sequence ID" value="CCO45135.1"/>
    <property type="molecule type" value="Genomic_DNA"/>
</dbReference>
<proteinExistence type="predicted"/>
<comment type="caution">
    <text evidence="1">The sequence shown here is derived from an EMBL/GenBank/DDBJ whole genome shotgun (WGS) entry which is preliminary data.</text>
</comment>
<dbReference type="Proteomes" id="UP000018211">
    <property type="component" value="Unassembled WGS sequence"/>
</dbReference>
<gene>
    <name evidence="1" type="ORF">VIBNISOn1_1390014</name>
</gene>
<accession>A0AAV2VKF0</accession>
<evidence type="ECO:0000313" key="2">
    <source>
        <dbReference type="Proteomes" id="UP000018211"/>
    </source>
</evidence>
<sequence length="42" mass="4698">MVITRHIALVYFFDGGVNTIRADSIFPPMFGRLINHAFTGDS</sequence>
<organism evidence="1 2">
    <name type="scientific">Vibrio nigripulchritudo SOn1</name>
    <dbReference type="NCBI Taxonomy" id="1238450"/>
    <lineage>
        <taxon>Bacteria</taxon>
        <taxon>Pseudomonadati</taxon>
        <taxon>Pseudomonadota</taxon>
        <taxon>Gammaproteobacteria</taxon>
        <taxon>Vibrionales</taxon>
        <taxon>Vibrionaceae</taxon>
        <taxon>Vibrio</taxon>
    </lineage>
</organism>
<name>A0AAV2VKF0_9VIBR</name>
<protein>
    <submittedName>
        <fullName evidence="1">Uncharacterized protein</fullName>
    </submittedName>
</protein>
<dbReference type="AlphaFoldDB" id="A0AAV2VKF0"/>